<feature type="binding site" evidence="10">
    <location>
        <position position="293"/>
    </location>
    <ligand>
        <name>Zn(2+)</name>
        <dbReference type="ChEBI" id="CHEBI:29105"/>
    </ligand>
</feature>
<dbReference type="CDD" id="cd01854">
    <property type="entry name" value="YjeQ_EngC"/>
    <property type="match status" value="1"/>
</dbReference>
<feature type="binding site" evidence="10">
    <location>
        <position position="301"/>
    </location>
    <ligand>
        <name>Zn(2+)</name>
        <dbReference type="ChEBI" id="CHEBI:29105"/>
    </ligand>
</feature>
<dbReference type="EC" id="3.6.1.-" evidence="10"/>
<dbReference type="Gene3D" id="3.40.50.300">
    <property type="entry name" value="P-loop containing nucleotide triphosphate hydrolases"/>
    <property type="match status" value="1"/>
</dbReference>
<gene>
    <name evidence="10 13" type="primary">rsgA</name>
    <name evidence="13" type="ORF">WB794_09840</name>
</gene>
<dbReference type="InterPro" id="IPR027417">
    <property type="entry name" value="P-loop_NTPase"/>
</dbReference>
<protein>
    <recommendedName>
        <fullName evidence="10">Small ribosomal subunit biogenesis GTPase RsgA</fullName>
        <ecNumber evidence="10">3.6.1.-</ecNumber>
    </recommendedName>
</protein>
<evidence type="ECO:0000256" key="9">
    <source>
        <dbReference type="ARBA" id="ARBA00023134"/>
    </source>
</evidence>
<accession>A0AAW9R2H1</accession>
<evidence type="ECO:0000256" key="2">
    <source>
        <dbReference type="ARBA" id="ARBA00022517"/>
    </source>
</evidence>
<dbReference type="GO" id="GO:0005737">
    <property type="term" value="C:cytoplasm"/>
    <property type="evidence" value="ECO:0007669"/>
    <property type="project" value="UniProtKB-SubCell"/>
</dbReference>
<name>A0AAW9R2H1_9GAMM</name>
<dbReference type="Pfam" id="PF03193">
    <property type="entry name" value="RsgA_GTPase"/>
    <property type="match status" value="1"/>
</dbReference>
<dbReference type="Gene3D" id="1.10.40.50">
    <property type="entry name" value="Probable gtpase engc, domain 3"/>
    <property type="match status" value="1"/>
</dbReference>
<evidence type="ECO:0000256" key="7">
    <source>
        <dbReference type="ARBA" id="ARBA00022833"/>
    </source>
</evidence>
<evidence type="ECO:0000256" key="5">
    <source>
        <dbReference type="ARBA" id="ARBA00022741"/>
    </source>
</evidence>
<keyword evidence="7 10" id="KW-0862">Zinc</keyword>
<evidence type="ECO:0000259" key="12">
    <source>
        <dbReference type="PROSITE" id="PS51721"/>
    </source>
</evidence>
<organism evidence="13 14">
    <name type="scientific">Denitratimonas tolerans</name>
    <dbReference type="NCBI Taxonomy" id="1338420"/>
    <lineage>
        <taxon>Bacteria</taxon>
        <taxon>Pseudomonadati</taxon>
        <taxon>Pseudomonadota</taxon>
        <taxon>Gammaproteobacteria</taxon>
        <taxon>Lysobacterales</taxon>
        <taxon>Lysobacteraceae</taxon>
        <taxon>Denitratimonas</taxon>
    </lineage>
</organism>
<evidence type="ECO:0000256" key="10">
    <source>
        <dbReference type="HAMAP-Rule" id="MF_01820"/>
    </source>
</evidence>
<dbReference type="EMBL" id="JBBDHC010000013">
    <property type="protein sequence ID" value="MEJ1249972.1"/>
    <property type="molecule type" value="Genomic_DNA"/>
</dbReference>
<feature type="binding site" evidence="10">
    <location>
        <begin position="154"/>
        <end position="157"/>
    </location>
    <ligand>
        <name>GTP</name>
        <dbReference type="ChEBI" id="CHEBI:37565"/>
    </ligand>
</feature>
<feature type="binding site" evidence="10">
    <location>
        <position position="288"/>
    </location>
    <ligand>
        <name>Zn(2+)</name>
        <dbReference type="ChEBI" id="CHEBI:29105"/>
    </ligand>
</feature>
<evidence type="ECO:0000259" key="11">
    <source>
        <dbReference type="PROSITE" id="PS50936"/>
    </source>
</evidence>
<keyword evidence="14" id="KW-1185">Reference proteome</keyword>
<feature type="binding site" evidence="10">
    <location>
        <begin position="207"/>
        <end position="215"/>
    </location>
    <ligand>
        <name>GTP</name>
        <dbReference type="ChEBI" id="CHEBI:37565"/>
    </ligand>
</feature>
<dbReference type="PANTHER" id="PTHR32120:SF10">
    <property type="entry name" value="SMALL RIBOSOMAL SUBUNIT BIOGENESIS GTPASE RSGA"/>
    <property type="match status" value="1"/>
</dbReference>
<feature type="domain" description="EngC GTPase" evidence="11">
    <location>
        <begin position="115"/>
        <end position="263"/>
    </location>
</feature>
<evidence type="ECO:0000256" key="8">
    <source>
        <dbReference type="ARBA" id="ARBA00022884"/>
    </source>
</evidence>
<comment type="similarity">
    <text evidence="10">Belongs to the TRAFAC class YlqF/YawG GTPase family. RsgA subfamily.</text>
</comment>
<dbReference type="PANTHER" id="PTHR32120">
    <property type="entry name" value="SMALL RIBOSOMAL SUBUNIT BIOGENESIS GTPASE RSGA"/>
    <property type="match status" value="1"/>
</dbReference>
<keyword evidence="4 10" id="KW-0699">rRNA-binding</keyword>
<dbReference type="HAMAP" id="MF_01820">
    <property type="entry name" value="GTPase_RsgA"/>
    <property type="match status" value="1"/>
</dbReference>
<dbReference type="GO" id="GO:0005525">
    <property type="term" value="F:GTP binding"/>
    <property type="evidence" value="ECO:0007669"/>
    <property type="project" value="UniProtKB-UniRule"/>
</dbReference>
<comment type="caution">
    <text evidence="13">The sequence shown here is derived from an EMBL/GenBank/DDBJ whole genome shotgun (WGS) entry which is preliminary data.</text>
</comment>
<dbReference type="GO" id="GO:0042274">
    <property type="term" value="P:ribosomal small subunit biogenesis"/>
    <property type="evidence" value="ECO:0007669"/>
    <property type="project" value="UniProtKB-UniRule"/>
</dbReference>
<sequence length="349" mass="37616">MTATGRDPLLHLAGLGWREDLPAARAFAQAPAGRVVRVSEQHRTGFRVCDGEREFPAQSPAPWTRAGFPAEQRAVVGDFVRLEAERDQIIEVLPRSSLFRRGAAGEHLKVQPIAANIDTVLVVTGLDGDFNPRRLERYLVLVRASGAEPVLVLTKLDRCDDAGALRARLSDIEAGGVPVVSVNAKEPDSVAALAPWLGSGRTVVLVGSSGAGKSTLTNTLMGRSRMRTGAVRERDSRGRHTTTHRTLMTLPQGACLIDTPGMRELKLTGGEDVADRVFEDIEGLATGCRFRDCRHDAEPGCAVRAALAAGTLDPCRFNNYRKLQAEREAAAKVLAARQAAPQGRPRGPR</sequence>
<dbReference type="NCBIfam" id="TIGR00157">
    <property type="entry name" value="ribosome small subunit-dependent GTPase A"/>
    <property type="match status" value="1"/>
</dbReference>
<dbReference type="GO" id="GO:0003924">
    <property type="term" value="F:GTPase activity"/>
    <property type="evidence" value="ECO:0007669"/>
    <property type="project" value="UniProtKB-UniRule"/>
</dbReference>
<keyword evidence="3 10" id="KW-0479">Metal-binding</keyword>
<dbReference type="PROSITE" id="PS51721">
    <property type="entry name" value="G_CP"/>
    <property type="match status" value="1"/>
</dbReference>
<dbReference type="AlphaFoldDB" id="A0AAW9R2H1"/>
<evidence type="ECO:0000313" key="13">
    <source>
        <dbReference type="EMBL" id="MEJ1249972.1"/>
    </source>
</evidence>
<dbReference type="PROSITE" id="PS50936">
    <property type="entry name" value="ENGC_GTPASE"/>
    <property type="match status" value="1"/>
</dbReference>
<dbReference type="InterPro" id="IPR004881">
    <property type="entry name" value="Ribosome_biogen_GTPase_RsgA"/>
</dbReference>
<dbReference type="InterPro" id="IPR010914">
    <property type="entry name" value="RsgA_GTPase_dom"/>
</dbReference>
<dbReference type="SUPFAM" id="SSF52540">
    <property type="entry name" value="P-loop containing nucleoside triphosphate hydrolases"/>
    <property type="match status" value="1"/>
</dbReference>
<evidence type="ECO:0000313" key="14">
    <source>
        <dbReference type="Proteomes" id="UP001364472"/>
    </source>
</evidence>
<keyword evidence="1 10" id="KW-0963">Cytoplasm</keyword>
<evidence type="ECO:0000256" key="6">
    <source>
        <dbReference type="ARBA" id="ARBA00022801"/>
    </source>
</evidence>
<proteinExistence type="inferred from homology"/>
<dbReference type="GO" id="GO:0046872">
    <property type="term" value="F:metal ion binding"/>
    <property type="evidence" value="ECO:0007669"/>
    <property type="project" value="UniProtKB-KW"/>
</dbReference>
<keyword evidence="9 10" id="KW-0342">GTP-binding</keyword>
<keyword evidence="8 10" id="KW-0694">RNA-binding</keyword>
<feature type="binding site" evidence="10">
    <location>
        <position position="295"/>
    </location>
    <ligand>
        <name>Zn(2+)</name>
        <dbReference type="ChEBI" id="CHEBI:29105"/>
    </ligand>
</feature>
<keyword evidence="2 10" id="KW-0690">Ribosome biogenesis</keyword>
<keyword evidence="6 10" id="KW-0378">Hydrolase</keyword>
<comment type="subcellular location">
    <subcellularLocation>
        <location evidence="10">Cytoplasm</location>
    </subcellularLocation>
</comment>
<dbReference type="InterPro" id="IPR030378">
    <property type="entry name" value="G_CP_dom"/>
</dbReference>
<evidence type="ECO:0000256" key="3">
    <source>
        <dbReference type="ARBA" id="ARBA00022723"/>
    </source>
</evidence>
<reference evidence="13 14" key="1">
    <citation type="journal article" date="2016" name="Antonie Van Leeuwenhoek">
        <title>Denitratimonas tolerans gen. nov., sp. nov., a denitrifying bacterium isolated from a bioreactor for tannery wastewater treatment.</title>
        <authorList>
            <person name="Han S.I."/>
            <person name="Kim J.O."/>
            <person name="Lee Y.R."/>
            <person name="Ekpeghere K.I."/>
            <person name="Koh S.C."/>
            <person name="Whang K.S."/>
        </authorList>
    </citation>
    <scope>NUCLEOTIDE SEQUENCE [LARGE SCALE GENOMIC DNA]</scope>
    <source>
        <strain evidence="13 14">KACC 17565</strain>
    </source>
</reference>
<evidence type="ECO:0000256" key="1">
    <source>
        <dbReference type="ARBA" id="ARBA00022490"/>
    </source>
</evidence>
<keyword evidence="5 10" id="KW-0547">Nucleotide-binding</keyword>
<comment type="cofactor">
    <cofactor evidence="10">
        <name>Zn(2+)</name>
        <dbReference type="ChEBI" id="CHEBI:29105"/>
    </cofactor>
    <text evidence="10">Binds 1 zinc ion per subunit.</text>
</comment>
<dbReference type="RefSeq" id="WP_337335690.1">
    <property type="nucleotide sequence ID" value="NZ_JBBDHC010000013.1"/>
</dbReference>
<dbReference type="GO" id="GO:0019843">
    <property type="term" value="F:rRNA binding"/>
    <property type="evidence" value="ECO:0007669"/>
    <property type="project" value="UniProtKB-KW"/>
</dbReference>
<evidence type="ECO:0000256" key="4">
    <source>
        <dbReference type="ARBA" id="ARBA00022730"/>
    </source>
</evidence>
<feature type="domain" description="CP-type G" evidence="12">
    <location>
        <begin position="107"/>
        <end position="265"/>
    </location>
</feature>
<comment type="function">
    <text evidence="10">One of several proteins that assist in the late maturation steps of the functional core of the 30S ribosomal subunit. Helps release RbfA from mature subunits. May play a role in the assembly of ribosomal proteins into the subunit. Circularly permuted GTPase that catalyzes slow GTP hydrolysis, GTPase activity is stimulated by the 30S ribosomal subunit.</text>
</comment>
<dbReference type="Proteomes" id="UP001364472">
    <property type="component" value="Unassembled WGS sequence"/>
</dbReference>
<comment type="subunit">
    <text evidence="10">Monomer. Associates with 30S ribosomal subunit, binds 16S rRNA.</text>
</comment>